<gene>
    <name evidence="1" type="ORF">H9631_15705</name>
</gene>
<evidence type="ECO:0000313" key="2">
    <source>
        <dbReference type="Proteomes" id="UP000648182"/>
    </source>
</evidence>
<sequence>MDVIIGIICTTGGFIVAYLTFIRNRDKDTRTDATESAVVRTKLDAIVQGVDSIRIDLKGNERNIAHIAERVTRVEESLKQTHKRIDYLEGGKQIG</sequence>
<reference evidence="1 2" key="1">
    <citation type="submission" date="2020-08" db="EMBL/GenBank/DDBJ databases">
        <title>A Genomic Blueprint of the Chicken Gut Microbiome.</title>
        <authorList>
            <person name="Gilroy R."/>
            <person name="Ravi A."/>
            <person name="Getino M."/>
            <person name="Pursley I."/>
            <person name="Horton D.L."/>
            <person name="Alikhan N.-F."/>
            <person name="Baker D."/>
            <person name="Gharbi K."/>
            <person name="Hall N."/>
            <person name="Watson M."/>
            <person name="Adriaenssens E.M."/>
            <person name="Foster-Nyarko E."/>
            <person name="Jarju S."/>
            <person name="Secka A."/>
            <person name="Antonio M."/>
            <person name="Oren A."/>
            <person name="Chaudhuri R."/>
            <person name="La Ragione R.M."/>
            <person name="Hildebrand F."/>
            <person name="Pallen M.J."/>
        </authorList>
    </citation>
    <scope>NUCLEOTIDE SEQUENCE [LARGE SCALE GENOMIC DNA]</scope>
    <source>
        <strain evidence="1 2">Sa1BUA2</strain>
    </source>
</reference>
<accession>A0ABR8VP32</accession>
<proteinExistence type="predicted"/>
<dbReference type="Proteomes" id="UP000648182">
    <property type="component" value="Unassembled WGS sequence"/>
</dbReference>
<dbReference type="RefSeq" id="WP_191814442.1">
    <property type="nucleotide sequence ID" value="NZ_JACSPV010000032.1"/>
</dbReference>
<evidence type="ECO:0000313" key="1">
    <source>
        <dbReference type="EMBL" id="MBD8006524.1"/>
    </source>
</evidence>
<dbReference type="EMBL" id="JACSPV010000032">
    <property type="protein sequence ID" value="MBD8006524.1"/>
    <property type="molecule type" value="Genomic_DNA"/>
</dbReference>
<keyword evidence="2" id="KW-1185">Reference proteome</keyword>
<organism evidence="1 2">
    <name type="scientific">Bacillus norwichensis</name>
    <dbReference type="NCBI Taxonomy" id="2762217"/>
    <lineage>
        <taxon>Bacteria</taxon>
        <taxon>Bacillati</taxon>
        <taxon>Bacillota</taxon>
        <taxon>Bacilli</taxon>
        <taxon>Bacillales</taxon>
        <taxon>Bacillaceae</taxon>
        <taxon>Bacillus</taxon>
    </lineage>
</organism>
<comment type="caution">
    <text evidence="1">The sequence shown here is derived from an EMBL/GenBank/DDBJ whole genome shotgun (WGS) entry which is preliminary data.</text>
</comment>
<protein>
    <recommendedName>
        <fullName evidence="3">DUF2746 domain-containing protein</fullName>
    </recommendedName>
</protein>
<name>A0ABR8VP32_9BACI</name>
<evidence type="ECO:0008006" key="3">
    <source>
        <dbReference type="Google" id="ProtNLM"/>
    </source>
</evidence>